<evidence type="ECO:0000256" key="9">
    <source>
        <dbReference type="ARBA" id="ARBA00023204"/>
    </source>
</evidence>
<dbReference type="FunFam" id="3.90.79.10:FF:000014">
    <property type="entry name" value="8-oxo-dGTP diphosphatase MutT"/>
    <property type="match status" value="1"/>
</dbReference>
<proteinExistence type="inferred from homology"/>
<feature type="binding site" evidence="17">
    <location>
        <position position="122"/>
    </location>
    <ligand>
        <name>8-oxo-dGTP</name>
        <dbReference type="ChEBI" id="CHEBI:77896"/>
    </ligand>
</feature>
<feature type="binding site" evidence="17">
    <location>
        <begin position="37"/>
        <end position="40"/>
    </location>
    <ligand>
        <name>8-oxo-dGTP</name>
        <dbReference type="ChEBI" id="CHEBI:77896"/>
    </ligand>
</feature>
<keyword evidence="8 18" id="KW-0460">Magnesium</keyword>
<dbReference type="Proteomes" id="UP000216438">
    <property type="component" value="Chromosome"/>
</dbReference>
<keyword evidence="3" id="KW-0515">Mutator protein</keyword>
<organism evidence="20 21">
    <name type="scientific">Candidatus Hamiltonella defensa</name>
    <name type="common">Bemisia tabaci</name>
    <dbReference type="NCBI Taxonomy" id="672795"/>
    <lineage>
        <taxon>Bacteria</taxon>
        <taxon>Pseudomonadati</taxon>
        <taxon>Pseudomonadota</taxon>
        <taxon>Gammaproteobacteria</taxon>
        <taxon>Enterobacterales</taxon>
        <taxon>Enterobacteriaceae</taxon>
        <taxon>aphid secondary symbionts</taxon>
        <taxon>Candidatus Williamhamiltonella</taxon>
    </lineage>
</organism>
<dbReference type="EMBL" id="CP016303">
    <property type="protein sequence ID" value="ASX26488.1"/>
    <property type="molecule type" value="Genomic_DNA"/>
</dbReference>
<evidence type="ECO:0000256" key="18">
    <source>
        <dbReference type="PIRSR" id="PIRSR603561-2"/>
    </source>
</evidence>
<keyword evidence="5 18" id="KW-0479">Metal-binding</keyword>
<dbReference type="GO" id="GO:0008413">
    <property type="term" value="F:8-oxo-7,8-dihydroguanosine triphosphate pyrophosphatase activity"/>
    <property type="evidence" value="ECO:0007669"/>
    <property type="project" value="InterPro"/>
</dbReference>
<dbReference type="SUPFAM" id="SSF55811">
    <property type="entry name" value="Nudix"/>
    <property type="match status" value="1"/>
</dbReference>
<dbReference type="PROSITE" id="PS00893">
    <property type="entry name" value="NUDIX_BOX"/>
    <property type="match status" value="1"/>
</dbReference>
<dbReference type="Pfam" id="PF00293">
    <property type="entry name" value="NUDIX"/>
    <property type="match status" value="1"/>
</dbReference>
<evidence type="ECO:0000256" key="7">
    <source>
        <dbReference type="ARBA" id="ARBA00022801"/>
    </source>
</evidence>
<evidence type="ECO:0000256" key="1">
    <source>
        <dbReference type="ARBA" id="ARBA00001946"/>
    </source>
</evidence>
<reference evidence="20 21" key="2">
    <citation type="submission" date="2017-09" db="EMBL/GenBank/DDBJ databases">
        <title>The genome of whitefly Bemisia tabaci, a global crop pest, provides novel insights into virus transmission, host adaptation and insecticide resistance.</title>
        <authorList>
            <person name="Kaur N."/>
            <person name="Kliot A."/>
            <person name="Pinheiro P.V."/>
            <person name="Luan J."/>
            <person name="Zheng Y."/>
            <person name="Liu W."/>
            <person name="Sun H."/>
            <person name="Yang X."/>
            <person name="Xu Y."/>
            <person name="Luo Y."/>
            <person name="Kruse A."/>
            <person name="Fisher T.W."/>
            <person name="Nelson D.R."/>
            <person name="Elimelech M."/>
            <person name="MacCoss M."/>
            <person name="Johnson R."/>
            <person name="Cohen E."/>
            <person name="Hunter W.B."/>
            <person name="Brown J.K."/>
            <person name="Jander G."/>
            <person name="Cilia M."/>
            <person name="Douglas A.E."/>
            <person name="Ghanim M."/>
            <person name="Simmons A.M."/>
            <person name="Wintermantel W.M."/>
            <person name="Ling K.-S."/>
            <person name="Fei Z."/>
        </authorList>
    </citation>
    <scope>NUCLEOTIDE SEQUENCE [LARGE SCALE GENOMIC DNA]</scope>
    <source>
        <strain evidence="20 21">MEAM1</strain>
    </source>
</reference>
<dbReference type="PANTHER" id="PTHR47707:SF1">
    <property type="entry name" value="NUDIX HYDROLASE FAMILY PROTEIN"/>
    <property type="match status" value="1"/>
</dbReference>
<dbReference type="GO" id="GO:0044716">
    <property type="term" value="F:8-oxo-GDP phosphatase activity"/>
    <property type="evidence" value="ECO:0007669"/>
    <property type="project" value="TreeGrafter"/>
</dbReference>
<comment type="cofactor">
    <cofactor evidence="1 18">
        <name>Mg(2+)</name>
        <dbReference type="ChEBI" id="CHEBI:18420"/>
    </cofactor>
</comment>
<comment type="catalytic activity">
    <reaction evidence="11">
        <text>8-oxo-GTP + H2O = 8-oxo-GMP + diphosphate + H(+)</text>
        <dbReference type="Rhea" id="RHEA:67616"/>
        <dbReference type="ChEBI" id="CHEBI:15377"/>
        <dbReference type="ChEBI" id="CHEBI:15378"/>
        <dbReference type="ChEBI" id="CHEBI:33019"/>
        <dbReference type="ChEBI" id="CHEBI:143553"/>
        <dbReference type="ChEBI" id="CHEBI:145694"/>
    </reaction>
</comment>
<dbReference type="InterPro" id="IPR047127">
    <property type="entry name" value="MutT-like"/>
</dbReference>
<evidence type="ECO:0000256" key="17">
    <source>
        <dbReference type="PIRSR" id="PIRSR603561-1"/>
    </source>
</evidence>
<dbReference type="GO" id="GO:0044715">
    <property type="term" value="F:8-oxo-dGDP phosphatase activity"/>
    <property type="evidence" value="ECO:0007669"/>
    <property type="project" value="TreeGrafter"/>
</dbReference>
<evidence type="ECO:0000256" key="16">
    <source>
        <dbReference type="ARBA" id="ARBA00042798"/>
    </source>
</evidence>
<evidence type="ECO:0000256" key="10">
    <source>
        <dbReference type="ARBA" id="ARBA00035861"/>
    </source>
</evidence>
<evidence type="ECO:0000256" key="12">
    <source>
        <dbReference type="ARBA" id="ARBA00038905"/>
    </source>
</evidence>
<dbReference type="InterPro" id="IPR020476">
    <property type="entry name" value="Nudix_hydrolase"/>
</dbReference>
<keyword evidence="7 19" id="KW-0378">Hydrolase</keyword>
<sequence>MKEVKKIDVAIGIIQDTQKKIFITQRHKNVHFAGFWEFPGGKIEKNETPDIALARELFEETRITIRSASLLQMKKEIHDDLITCLYFYLVEKWEGEPCGYEGQKGKWINKSELSALRFPPANDSVIATLLLQK</sequence>
<dbReference type="Gene3D" id="3.90.79.10">
    <property type="entry name" value="Nucleoside Triphosphate Pyrophosphohydrolase"/>
    <property type="match status" value="1"/>
</dbReference>
<dbReference type="InterPro" id="IPR000086">
    <property type="entry name" value="NUDIX_hydrolase_dom"/>
</dbReference>
<evidence type="ECO:0000256" key="15">
    <source>
        <dbReference type="ARBA" id="ARBA00041979"/>
    </source>
</evidence>
<feature type="binding site" evidence="17">
    <location>
        <position position="26"/>
    </location>
    <ligand>
        <name>8-oxo-dGTP</name>
        <dbReference type="ChEBI" id="CHEBI:77896"/>
    </ligand>
</feature>
<evidence type="ECO:0000256" key="3">
    <source>
        <dbReference type="ARBA" id="ARBA00022457"/>
    </source>
</evidence>
<comment type="catalytic activity">
    <reaction evidence="10">
        <text>8-oxo-dGTP + H2O = 8-oxo-dGMP + diphosphate + H(+)</text>
        <dbReference type="Rhea" id="RHEA:31575"/>
        <dbReference type="ChEBI" id="CHEBI:15377"/>
        <dbReference type="ChEBI" id="CHEBI:15378"/>
        <dbReference type="ChEBI" id="CHEBI:33019"/>
        <dbReference type="ChEBI" id="CHEBI:63224"/>
        <dbReference type="ChEBI" id="CHEBI:77896"/>
        <dbReference type="EC" id="3.6.1.55"/>
    </reaction>
</comment>
<accession>A0A249DY77</accession>
<dbReference type="InterPro" id="IPR015797">
    <property type="entry name" value="NUDIX_hydrolase-like_dom_sf"/>
</dbReference>
<dbReference type="PRINTS" id="PR00502">
    <property type="entry name" value="NUDIXFAMILY"/>
</dbReference>
<keyword evidence="4" id="KW-0235">DNA replication</keyword>
<dbReference type="PRINTS" id="PR01401">
    <property type="entry name" value="MUTATORMUTT"/>
</dbReference>
<dbReference type="GO" id="GO:0035539">
    <property type="term" value="F:8-oxo-7,8-dihydrodeoxyguanosine triphosphate pyrophosphatase activity"/>
    <property type="evidence" value="ECO:0007669"/>
    <property type="project" value="UniProtKB-EC"/>
</dbReference>
<dbReference type="GO" id="GO:0006260">
    <property type="term" value="P:DNA replication"/>
    <property type="evidence" value="ECO:0007669"/>
    <property type="project" value="UniProtKB-KW"/>
</dbReference>
<evidence type="ECO:0000313" key="20">
    <source>
        <dbReference type="EMBL" id="ASX26488.1"/>
    </source>
</evidence>
<dbReference type="NCBIfam" id="TIGR00586">
    <property type="entry name" value="mutt"/>
    <property type="match status" value="1"/>
</dbReference>
<dbReference type="RefSeq" id="WP_016857400.1">
    <property type="nucleotide sequence ID" value="NZ_CP016303.1"/>
</dbReference>
<dbReference type="PANTHER" id="PTHR47707">
    <property type="entry name" value="8-OXO-DGTP DIPHOSPHATASE"/>
    <property type="match status" value="1"/>
</dbReference>
<dbReference type="GO" id="GO:0006281">
    <property type="term" value="P:DNA repair"/>
    <property type="evidence" value="ECO:0007669"/>
    <property type="project" value="UniProtKB-KW"/>
</dbReference>
<dbReference type="InterPro" id="IPR003561">
    <property type="entry name" value="Mutator_MutT"/>
</dbReference>
<dbReference type="OrthoDB" id="9810648at2"/>
<evidence type="ECO:0000313" key="21">
    <source>
        <dbReference type="Proteomes" id="UP000216438"/>
    </source>
</evidence>
<dbReference type="EC" id="3.6.1.55" evidence="12"/>
<evidence type="ECO:0000256" key="8">
    <source>
        <dbReference type="ARBA" id="ARBA00022842"/>
    </source>
</evidence>
<evidence type="ECO:0000256" key="11">
    <source>
        <dbReference type="ARBA" id="ARBA00036904"/>
    </source>
</evidence>
<keyword evidence="9" id="KW-0234">DNA repair</keyword>
<comment type="similarity">
    <text evidence="2 19">Belongs to the Nudix hydrolase family.</text>
</comment>
<feature type="binding site" evidence="18">
    <location>
        <position position="60"/>
    </location>
    <ligand>
        <name>Mg(2+)</name>
        <dbReference type="ChEBI" id="CHEBI:18420"/>
    </ligand>
</feature>
<name>A0A249DY77_9ENTR</name>
<dbReference type="InterPro" id="IPR020084">
    <property type="entry name" value="NUDIX_hydrolase_CS"/>
</dbReference>
<dbReference type="GO" id="GO:0046872">
    <property type="term" value="F:metal ion binding"/>
    <property type="evidence" value="ECO:0007669"/>
    <property type="project" value="UniProtKB-KW"/>
</dbReference>
<keyword evidence="6" id="KW-0227">DNA damage</keyword>
<gene>
    <name evidence="20" type="ORF">BA171_05325</name>
</gene>
<feature type="binding site" evidence="17">
    <location>
        <position position="31"/>
    </location>
    <ligand>
        <name>8-oxo-dGTP</name>
        <dbReference type="ChEBI" id="CHEBI:77896"/>
    </ligand>
</feature>
<dbReference type="CDD" id="cd03425">
    <property type="entry name" value="NUDIX_MutT_NudA_like"/>
    <property type="match status" value="1"/>
</dbReference>
<dbReference type="AlphaFoldDB" id="A0A249DY77"/>
<evidence type="ECO:0000256" key="2">
    <source>
        <dbReference type="ARBA" id="ARBA00005582"/>
    </source>
</evidence>
<evidence type="ECO:0000256" key="14">
    <source>
        <dbReference type="ARBA" id="ARBA00041592"/>
    </source>
</evidence>
<evidence type="ECO:0000256" key="19">
    <source>
        <dbReference type="RuleBase" id="RU003476"/>
    </source>
</evidence>
<evidence type="ECO:0000256" key="13">
    <source>
        <dbReference type="ARBA" id="ARBA00040794"/>
    </source>
</evidence>
<dbReference type="PROSITE" id="PS51462">
    <property type="entry name" value="NUDIX"/>
    <property type="match status" value="1"/>
</dbReference>
<reference evidence="21" key="1">
    <citation type="submission" date="2016-06" db="EMBL/GenBank/DDBJ databases">
        <authorList>
            <person name="Chen W."/>
            <person name="Hasegawa D.K."/>
        </authorList>
    </citation>
    <scope>NUCLEOTIDE SEQUENCE [LARGE SCALE GENOMIC DNA]</scope>
    <source>
        <strain evidence="21">MEAM1</strain>
    </source>
</reference>
<protein>
    <recommendedName>
        <fullName evidence="13">8-oxo-dGTP diphosphatase</fullName>
        <ecNumber evidence="12">3.6.1.55</ecNumber>
    </recommendedName>
    <alternativeName>
        <fullName evidence="16">7,8-dihydro-8-oxoguanine-triphosphatase</fullName>
    </alternativeName>
    <alternativeName>
        <fullName evidence="15">Mutator protein MutT</fullName>
    </alternativeName>
    <alternativeName>
        <fullName evidence="14">dGTP pyrophosphohydrolase</fullName>
    </alternativeName>
</protein>
<evidence type="ECO:0000256" key="6">
    <source>
        <dbReference type="ARBA" id="ARBA00022763"/>
    </source>
</evidence>
<evidence type="ECO:0000256" key="5">
    <source>
        <dbReference type="ARBA" id="ARBA00022723"/>
    </source>
</evidence>
<evidence type="ECO:0000256" key="4">
    <source>
        <dbReference type="ARBA" id="ARBA00022705"/>
    </source>
</evidence>
<dbReference type="NCBIfam" id="NF008044">
    <property type="entry name" value="PRK10776.1"/>
    <property type="match status" value="1"/>
</dbReference>
<feature type="binding site" evidence="18">
    <location>
        <position position="40"/>
    </location>
    <ligand>
        <name>Mg(2+)</name>
        <dbReference type="ChEBI" id="CHEBI:18420"/>
    </ligand>
</feature>